<dbReference type="AlphaFoldDB" id="A0A4R8DI22"/>
<dbReference type="RefSeq" id="WP_133998263.1">
    <property type="nucleotide sequence ID" value="NZ_SODV01000002.1"/>
</dbReference>
<organism evidence="2 3">
    <name type="scientific">Dinghuibacter silviterrae</name>
    <dbReference type="NCBI Taxonomy" id="1539049"/>
    <lineage>
        <taxon>Bacteria</taxon>
        <taxon>Pseudomonadati</taxon>
        <taxon>Bacteroidota</taxon>
        <taxon>Chitinophagia</taxon>
        <taxon>Chitinophagales</taxon>
        <taxon>Chitinophagaceae</taxon>
        <taxon>Dinghuibacter</taxon>
    </lineage>
</organism>
<name>A0A4R8DI22_9BACT</name>
<evidence type="ECO:0000313" key="3">
    <source>
        <dbReference type="Proteomes" id="UP000294498"/>
    </source>
</evidence>
<reference evidence="2 3" key="1">
    <citation type="submission" date="2019-03" db="EMBL/GenBank/DDBJ databases">
        <title>Genomic Encyclopedia of Type Strains, Phase IV (KMG-IV): sequencing the most valuable type-strain genomes for metagenomic binning, comparative biology and taxonomic classification.</title>
        <authorList>
            <person name="Goeker M."/>
        </authorList>
    </citation>
    <scope>NUCLEOTIDE SEQUENCE [LARGE SCALE GENOMIC DNA]</scope>
    <source>
        <strain evidence="2 3">DSM 100059</strain>
    </source>
</reference>
<feature type="signal peptide" evidence="1">
    <location>
        <begin position="1"/>
        <end position="23"/>
    </location>
</feature>
<feature type="chain" id="PRO_5020755601" evidence="1">
    <location>
        <begin position="24"/>
        <end position="102"/>
    </location>
</feature>
<dbReference type="EMBL" id="SODV01000002">
    <property type="protein sequence ID" value="TDW96934.1"/>
    <property type="molecule type" value="Genomic_DNA"/>
</dbReference>
<keyword evidence="1" id="KW-0732">Signal</keyword>
<evidence type="ECO:0000313" key="2">
    <source>
        <dbReference type="EMBL" id="TDW96934.1"/>
    </source>
</evidence>
<sequence>MKNIANITPALAVAIAVAGSAFAPSPKASPAFTTTYLQQDYPGQSTDPFEGNWTDVTAAVDNDPLLYTDEQTNCHWSSTVICVVAYNDGNLGDVYDGISQLF</sequence>
<evidence type="ECO:0000256" key="1">
    <source>
        <dbReference type="SAM" id="SignalP"/>
    </source>
</evidence>
<keyword evidence="3" id="KW-1185">Reference proteome</keyword>
<gene>
    <name evidence="2" type="ORF">EDB95_4770</name>
</gene>
<protein>
    <submittedName>
        <fullName evidence="2">Uncharacterized protein</fullName>
    </submittedName>
</protein>
<dbReference type="Proteomes" id="UP000294498">
    <property type="component" value="Unassembled WGS sequence"/>
</dbReference>
<accession>A0A4R8DI22</accession>
<comment type="caution">
    <text evidence="2">The sequence shown here is derived from an EMBL/GenBank/DDBJ whole genome shotgun (WGS) entry which is preliminary data.</text>
</comment>
<proteinExistence type="predicted"/>